<evidence type="ECO:0000313" key="1">
    <source>
        <dbReference type="EMBL" id="SBP46904.1"/>
    </source>
</evidence>
<dbReference type="AlphaFoldDB" id="A0A1A7ZVT8"/>
<accession>A0A1A7ZVT8</accession>
<protein>
    <submittedName>
        <fullName evidence="1">Uncharacterized protein</fullName>
    </submittedName>
</protein>
<organism evidence="1">
    <name type="scientific">Nothobranchius furzeri</name>
    <name type="common">Turquoise killifish</name>
    <dbReference type="NCBI Taxonomy" id="105023"/>
    <lineage>
        <taxon>Eukaryota</taxon>
        <taxon>Metazoa</taxon>
        <taxon>Chordata</taxon>
        <taxon>Craniata</taxon>
        <taxon>Vertebrata</taxon>
        <taxon>Euteleostomi</taxon>
        <taxon>Actinopterygii</taxon>
        <taxon>Neopterygii</taxon>
        <taxon>Teleostei</taxon>
        <taxon>Neoteleostei</taxon>
        <taxon>Acanthomorphata</taxon>
        <taxon>Ovalentaria</taxon>
        <taxon>Atherinomorphae</taxon>
        <taxon>Cyprinodontiformes</taxon>
        <taxon>Nothobranchiidae</taxon>
        <taxon>Nothobranchius</taxon>
    </lineage>
</organism>
<proteinExistence type="predicted"/>
<gene>
    <name evidence="1" type="primary">Nfu_g_1_003704</name>
</gene>
<name>A0A1A7ZVT8_NOTFU</name>
<feature type="non-terminal residue" evidence="1">
    <location>
        <position position="1"/>
    </location>
</feature>
<reference evidence="1" key="1">
    <citation type="submission" date="2016-05" db="EMBL/GenBank/DDBJ databases">
        <authorList>
            <person name="Lavstsen T."/>
            <person name="Jespersen J.S."/>
        </authorList>
    </citation>
    <scope>NUCLEOTIDE SEQUENCE</scope>
    <source>
        <tissue evidence="1">Brain</tissue>
    </source>
</reference>
<dbReference type="EMBL" id="HADY01008419">
    <property type="protein sequence ID" value="SBP46904.1"/>
    <property type="molecule type" value="Transcribed_RNA"/>
</dbReference>
<sequence>GIELPRIIQLVIQQLNIRAFISSLNPVIQIVNQRKRQKSPAFWRRLT</sequence>
<reference evidence="1" key="2">
    <citation type="submission" date="2016-06" db="EMBL/GenBank/DDBJ databases">
        <title>The genome of a short-lived fish provides insights into sex chromosome evolution and the genetic control of aging.</title>
        <authorList>
            <person name="Reichwald K."/>
            <person name="Felder M."/>
            <person name="Petzold A."/>
            <person name="Koch P."/>
            <person name="Groth M."/>
            <person name="Platzer M."/>
        </authorList>
    </citation>
    <scope>NUCLEOTIDE SEQUENCE</scope>
    <source>
        <tissue evidence="1">Brain</tissue>
    </source>
</reference>